<accession>A0A8T1YP47</accession>
<organism evidence="1 2">
    <name type="scientific">Arabidopsis suecica</name>
    <name type="common">Swedish thale-cress</name>
    <name type="synonym">Cardaminopsis suecica</name>
    <dbReference type="NCBI Taxonomy" id="45249"/>
    <lineage>
        <taxon>Eukaryota</taxon>
        <taxon>Viridiplantae</taxon>
        <taxon>Streptophyta</taxon>
        <taxon>Embryophyta</taxon>
        <taxon>Tracheophyta</taxon>
        <taxon>Spermatophyta</taxon>
        <taxon>Magnoliopsida</taxon>
        <taxon>eudicotyledons</taxon>
        <taxon>Gunneridae</taxon>
        <taxon>Pentapetalae</taxon>
        <taxon>rosids</taxon>
        <taxon>malvids</taxon>
        <taxon>Brassicales</taxon>
        <taxon>Brassicaceae</taxon>
        <taxon>Camelineae</taxon>
        <taxon>Arabidopsis</taxon>
    </lineage>
</organism>
<dbReference type="EMBL" id="JAEFBJ010000012">
    <property type="protein sequence ID" value="KAG7547789.1"/>
    <property type="molecule type" value="Genomic_DNA"/>
</dbReference>
<name>A0A8T1YP47_ARASU</name>
<sequence length="230" mass="27004">MFILLMLQEVNLMQNLTSVTLLVMVTPSLVIGSWVTKIRRSFAAGMLYSRKKHYTRIYKLKVGSESKESRAVDLGDILILKLQDTVAAEEQEAQGDDIEVDRNDETIVIPHTPITGLQRTTRVIKHVVRYSPSLHYVLFTDRGELECYEEALQVEKSIKRELTREDEMDSQIFNHTWNLTELHVEKKVLHNKWIYRIKEKQDGSKRYKARRVVKGFQQKRVLTIHKFYPM</sequence>
<evidence type="ECO:0000313" key="2">
    <source>
        <dbReference type="Proteomes" id="UP000694251"/>
    </source>
</evidence>
<dbReference type="OrthoDB" id="418757at2759"/>
<dbReference type="GO" id="GO:0003964">
    <property type="term" value="F:RNA-directed DNA polymerase activity"/>
    <property type="evidence" value="ECO:0007669"/>
    <property type="project" value="UniProtKB-KW"/>
</dbReference>
<keyword evidence="1" id="KW-0548">Nucleotidyltransferase</keyword>
<keyword evidence="2" id="KW-1185">Reference proteome</keyword>
<protein>
    <submittedName>
        <fullName evidence="1">Reverse transcriptase RNA-dependent DNA polymerase</fullName>
    </submittedName>
</protein>
<reference evidence="1 2" key="1">
    <citation type="submission" date="2020-12" db="EMBL/GenBank/DDBJ databases">
        <title>Concerted genomic and epigenomic changes stabilize Arabidopsis allopolyploids.</title>
        <authorList>
            <person name="Chen Z."/>
        </authorList>
    </citation>
    <scope>NUCLEOTIDE SEQUENCE [LARGE SCALE GENOMIC DNA]</scope>
    <source>
        <strain evidence="1">As9502</strain>
        <tissue evidence="1">Leaf</tissue>
    </source>
</reference>
<keyword evidence="1" id="KW-0808">Transferase</keyword>
<dbReference type="Proteomes" id="UP000694251">
    <property type="component" value="Chromosome 12"/>
</dbReference>
<dbReference type="AlphaFoldDB" id="A0A8T1YP47"/>
<comment type="caution">
    <text evidence="1">The sequence shown here is derived from an EMBL/GenBank/DDBJ whole genome shotgun (WGS) entry which is preliminary data.</text>
</comment>
<keyword evidence="1" id="KW-0695">RNA-directed DNA polymerase</keyword>
<gene>
    <name evidence="1" type="ORF">ISN44_As12g030000</name>
</gene>
<proteinExistence type="predicted"/>
<evidence type="ECO:0000313" key="1">
    <source>
        <dbReference type="EMBL" id="KAG7547789.1"/>
    </source>
</evidence>